<evidence type="ECO:0000313" key="2">
    <source>
        <dbReference type="Proteomes" id="UP000017813"/>
    </source>
</evidence>
<dbReference type="HOGENOM" id="CLU_2107373_0_0_4"/>
<accession>V9HLV1</accession>
<evidence type="ECO:0000313" key="1">
    <source>
        <dbReference type="EMBL" id="EFG30684.1"/>
    </source>
</evidence>
<organism evidence="1 2">
    <name type="scientific">Simonsiella muelleri ATCC 29453</name>
    <dbReference type="NCBI Taxonomy" id="641147"/>
    <lineage>
        <taxon>Bacteria</taxon>
        <taxon>Pseudomonadati</taxon>
        <taxon>Pseudomonadota</taxon>
        <taxon>Betaproteobacteria</taxon>
        <taxon>Neisseriales</taxon>
        <taxon>Neisseriaceae</taxon>
        <taxon>Simonsiella</taxon>
    </lineage>
</organism>
<dbReference type="STRING" id="641147.HMPREF9021_01290"/>
<keyword evidence="2" id="KW-1185">Reference proteome</keyword>
<dbReference type="Proteomes" id="UP000017813">
    <property type="component" value="Unassembled WGS sequence"/>
</dbReference>
<dbReference type="AlphaFoldDB" id="V9HLV1"/>
<sequence>MYSAYIYDYYDYPIIKKFDTREDFDSWYQENKDSLISNPVVHYENEDGDLMIMEKGYDSDDWEYFHTIDGLAVSDEDYFEYKSYDESDESDEFLNDTLGFNEDYELNELDDEIHF</sequence>
<name>V9HLV1_9NEIS</name>
<dbReference type="KEGG" id="smur:BWP33_06400"/>
<gene>
    <name evidence="1" type="ORF">HMPREF9021_01290</name>
</gene>
<proteinExistence type="predicted"/>
<reference evidence="1 2" key="2">
    <citation type="submission" date="2011-10" db="EMBL/GenBank/DDBJ databases">
        <title>The Genome Sequence of Simonsiella muelleri ATCC 29453.</title>
        <authorList>
            <consortium name="The Broad Institute Genome Sequencing Platform"/>
            <consortium name="The Broad Institute Genome Sequencing Center for Infectious Disease"/>
            <person name="Earl A."/>
            <person name="Ward D."/>
            <person name="Feldgarden M."/>
            <person name="Gevers D."/>
            <person name="Izard J."/>
            <person name="Baranova O.V."/>
            <person name="Blanton J.M."/>
            <person name="Tanner A.C."/>
            <person name="Dewhirst F."/>
            <person name="Young S.K."/>
            <person name="Zeng Q."/>
            <person name="Gargeya S."/>
            <person name="Fitzgerald M."/>
            <person name="Haas B."/>
            <person name="Abouelleil A."/>
            <person name="Alvarado L."/>
            <person name="Arachchi H.M."/>
            <person name="Berlin A."/>
            <person name="Brown A."/>
            <person name="Chapman S.B."/>
            <person name="Chen Z."/>
            <person name="Dunbar C."/>
            <person name="Freedman E."/>
            <person name="Gearin G."/>
            <person name="Goldberg J."/>
            <person name="Griggs A."/>
            <person name="Gujja S."/>
            <person name="Heiman D."/>
            <person name="Howarth C."/>
            <person name="Larson L."/>
            <person name="Lui A."/>
            <person name="MacDonald P.J.P."/>
            <person name="Montmayeur A."/>
            <person name="Murphy C."/>
            <person name="Neiman D."/>
            <person name="Pearson M."/>
            <person name="Priest M."/>
            <person name="Roberts A."/>
            <person name="Saif S."/>
            <person name="Shea T."/>
            <person name="Shenoy N."/>
            <person name="Sisk P."/>
            <person name="Stolte C."/>
            <person name="Sykes S."/>
            <person name="Wortman J."/>
            <person name="Nusbaum C."/>
            <person name="Birren B."/>
        </authorList>
    </citation>
    <scope>NUCLEOTIDE SEQUENCE [LARGE SCALE GENOMIC DNA]</scope>
    <source>
        <strain evidence="1 2">ATCC 29453</strain>
    </source>
</reference>
<protein>
    <submittedName>
        <fullName evidence="1">Uncharacterized protein</fullName>
    </submittedName>
</protein>
<dbReference type="RefSeq" id="WP_002642612.1">
    <property type="nucleotide sequence ID" value="NZ_CP019448.1"/>
</dbReference>
<dbReference type="EMBL" id="ADCY02000050">
    <property type="protein sequence ID" value="EFG30684.1"/>
    <property type="molecule type" value="Genomic_DNA"/>
</dbReference>
<reference evidence="1 2" key="1">
    <citation type="submission" date="2010-03" db="EMBL/GenBank/DDBJ databases">
        <authorList>
            <consortium name="The Broad Institute Genome Sequencing Platform"/>
            <person name="Ward D."/>
            <person name="Earl A."/>
            <person name="Feldgarden M."/>
            <person name="Gevers D."/>
            <person name="Young S."/>
            <person name="Zeng Q."/>
            <person name="Koehrsen M."/>
            <person name="Alvarado L."/>
            <person name="Berlin A.M."/>
            <person name="Borenstein D."/>
            <person name="Chapman S.B."/>
            <person name="Chen Z."/>
            <person name="Engels R."/>
            <person name="Freedman E."/>
            <person name="Gellesch M."/>
            <person name="Goldberg J."/>
            <person name="Griggs A."/>
            <person name="Gujja S."/>
            <person name="Heilman E.R."/>
            <person name="Heiman D.I."/>
            <person name="Hepburn T.A."/>
            <person name="Howarth C."/>
            <person name="Jen D."/>
            <person name="Larson L."/>
            <person name="Mehta T."/>
            <person name="Park D."/>
            <person name="Pearson M."/>
            <person name="Richards J."/>
            <person name="Roberts A."/>
            <person name="Saif S."/>
            <person name="Shea T.D."/>
            <person name="Shenoy N."/>
            <person name="Sisk P."/>
            <person name="Stolte C."/>
            <person name="Sykes S.N."/>
            <person name="Walk T."/>
            <person name="White J."/>
            <person name="Yandava C."/>
            <person name="Izard J."/>
            <person name="Baranova O.V."/>
            <person name="Blanton J.M."/>
            <person name="Tanner A.C."/>
            <person name="Dewhirst F."/>
            <person name="Haas B."/>
            <person name="Nusbaum C."/>
            <person name="Birren B."/>
        </authorList>
    </citation>
    <scope>NUCLEOTIDE SEQUENCE [LARGE SCALE GENOMIC DNA]</scope>
    <source>
        <strain evidence="1 2">ATCC 29453</strain>
    </source>
</reference>
<comment type="caution">
    <text evidence="1">The sequence shown here is derived from an EMBL/GenBank/DDBJ whole genome shotgun (WGS) entry which is preliminary data.</text>
</comment>